<reference evidence="1 3" key="2">
    <citation type="submission" date="2018-11" db="EMBL/GenBank/DDBJ databases">
        <authorList>
            <consortium name="Pathogen Informatics"/>
        </authorList>
    </citation>
    <scope>NUCLEOTIDE SEQUENCE [LARGE SCALE GENOMIC DNA]</scope>
</reference>
<dbReference type="WBParaSite" id="DME_0000447501-mRNA-1">
    <property type="protein sequence ID" value="DME_0000447501-mRNA-1"/>
    <property type="gene ID" value="DME_0000447501"/>
</dbReference>
<dbReference type="AlphaFoldDB" id="A0A0N4UBA6"/>
<dbReference type="Proteomes" id="UP000038040">
    <property type="component" value="Unplaced"/>
</dbReference>
<reference evidence="4" key="1">
    <citation type="submission" date="2017-02" db="UniProtKB">
        <authorList>
            <consortium name="WormBaseParasite"/>
        </authorList>
    </citation>
    <scope>IDENTIFICATION</scope>
</reference>
<accession>A0A0N4UBA6</accession>
<evidence type="ECO:0000313" key="2">
    <source>
        <dbReference type="Proteomes" id="UP000038040"/>
    </source>
</evidence>
<dbReference type="Proteomes" id="UP000274756">
    <property type="component" value="Unassembled WGS sequence"/>
</dbReference>
<evidence type="ECO:0000313" key="4">
    <source>
        <dbReference type="WBParaSite" id="DME_0000447501-mRNA-1"/>
    </source>
</evidence>
<protein>
    <submittedName>
        <fullName evidence="4">Secreted protein</fullName>
    </submittedName>
</protein>
<keyword evidence="3" id="KW-1185">Reference proteome</keyword>
<name>A0A0N4UBA6_DRAME</name>
<gene>
    <name evidence="1" type="ORF">DME_LOCUS8358</name>
</gene>
<evidence type="ECO:0000313" key="1">
    <source>
        <dbReference type="EMBL" id="VDN58385.1"/>
    </source>
</evidence>
<sequence>MLYRVISLNSLLIMIYFACGILLFVPYSANAMADEVIKVCNKAVPNGAAAMVQRPTITGCSDSNSACFAIFTLNTPDVTLRDQLNP</sequence>
<evidence type="ECO:0000313" key="3">
    <source>
        <dbReference type="Proteomes" id="UP000274756"/>
    </source>
</evidence>
<dbReference type="EMBL" id="UYYG01001167">
    <property type="protein sequence ID" value="VDN58385.1"/>
    <property type="molecule type" value="Genomic_DNA"/>
</dbReference>
<organism evidence="2 4">
    <name type="scientific">Dracunculus medinensis</name>
    <name type="common">Guinea worm</name>
    <dbReference type="NCBI Taxonomy" id="318479"/>
    <lineage>
        <taxon>Eukaryota</taxon>
        <taxon>Metazoa</taxon>
        <taxon>Ecdysozoa</taxon>
        <taxon>Nematoda</taxon>
        <taxon>Chromadorea</taxon>
        <taxon>Rhabditida</taxon>
        <taxon>Spirurina</taxon>
        <taxon>Dracunculoidea</taxon>
        <taxon>Dracunculidae</taxon>
        <taxon>Dracunculus</taxon>
    </lineage>
</organism>
<proteinExistence type="predicted"/>